<comment type="caution">
    <text evidence="4">The sequence shown here is derived from an EMBL/GenBank/DDBJ whole genome shotgun (WGS) entry which is preliminary data.</text>
</comment>
<comment type="subunit">
    <text evidence="2">Homotetramer.</text>
</comment>
<dbReference type="Pfam" id="PF00436">
    <property type="entry name" value="SSB"/>
    <property type="match status" value="1"/>
</dbReference>
<keyword evidence="5" id="KW-1185">Reference proteome</keyword>
<dbReference type="InterPro" id="IPR000424">
    <property type="entry name" value="Primosome_PriB/ssb"/>
</dbReference>
<sequence length="135" mass="15770">MINKVVLVGRITKNPELKFHNSDISYVKFTLAVNRNFGTSDEERKTDFINCIVWRKQAENLSRYVSKGILLGIEGSIRVEKWEKDGRTNWSTEVSCSNVHFLEPKKRFENEYDSHEISYHENTQQDQPIDDGSPF</sequence>
<dbReference type="SUPFAM" id="SSF50249">
    <property type="entry name" value="Nucleic acid-binding proteins"/>
    <property type="match status" value="1"/>
</dbReference>
<name>A0ABS5K500_9MOLU</name>
<dbReference type="PANTHER" id="PTHR10302">
    <property type="entry name" value="SINGLE-STRANDED DNA-BINDING PROTEIN"/>
    <property type="match status" value="1"/>
</dbReference>
<evidence type="ECO:0000256" key="1">
    <source>
        <dbReference type="ARBA" id="ARBA00023125"/>
    </source>
</evidence>
<gene>
    <name evidence="4" type="ORF">J8J04_00040</name>
</gene>
<dbReference type="EMBL" id="JAGVRH010000001">
    <property type="protein sequence ID" value="MBS2126120.1"/>
    <property type="molecule type" value="Genomic_DNA"/>
</dbReference>
<dbReference type="HAMAP" id="MF_00984">
    <property type="entry name" value="SSB"/>
    <property type="match status" value="1"/>
</dbReference>
<reference evidence="4" key="1">
    <citation type="submission" date="2021-04" db="EMBL/GenBank/DDBJ databases">
        <title>Draft genome sequence of StrPh-CL8, a phytoplasma strain causing strawberry phyllody in Chile.</title>
        <authorList>
            <person name="Cui W."/>
            <person name="Zamorano A."/>
            <person name="Fiore N."/>
        </authorList>
    </citation>
    <scope>NUCLEOTIDE SEQUENCE [LARGE SCALE GENOMIC DNA]</scope>
    <source>
        <strain evidence="4">StrPh-Cl</strain>
    </source>
</reference>
<dbReference type="GO" id="GO:0003677">
    <property type="term" value="F:DNA binding"/>
    <property type="evidence" value="ECO:0007669"/>
    <property type="project" value="UniProtKB-KW"/>
</dbReference>
<dbReference type="PANTHER" id="PTHR10302:SF27">
    <property type="entry name" value="SINGLE-STRANDED DNA-BINDING PROTEIN"/>
    <property type="match status" value="1"/>
</dbReference>
<protein>
    <recommendedName>
        <fullName evidence="2 3">Single-stranded DNA-binding protein</fullName>
        <shortName evidence="2">SSB</shortName>
    </recommendedName>
</protein>
<organism evidence="4 5">
    <name type="scientific">'Fragaria x ananassa' phyllody phytoplasma</name>
    <dbReference type="NCBI Taxonomy" id="2358428"/>
    <lineage>
        <taxon>Bacteria</taxon>
        <taxon>Bacillati</taxon>
        <taxon>Mycoplasmatota</taxon>
        <taxon>Mollicutes</taxon>
        <taxon>Acholeplasmatales</taxon>
        <taxon>Acholeplasmataceae</taxon>
        <taxon>Candidatus Phytoplasma</taxon>
        <taxon>16SrXIII (Mexican periwinkle virescence group)</taxon>
    </lineage>
</organism>
<dbReference type="CDD" id="cd04496">
    <property type="entry name" value="SSB_OBF"/>
    <property type="match status" value="1"/>
</dbReference>
<evidence type="ECO:0000313" key="4">
    <source>
        <dbReference type="EMBL" id="MBS2126120.1"/>
    </source>
</evidence>
<evidence type="ECO:0000256" key="3">
    <source>
        <dbReference type="PIRNR" id="PIRNR002070"/>
    </source>
</evidence>
<comment type="caution">
    <text evidence="2">Lacks conserved residue(s) required for the propagation of feature annotation.</text>
</comment>
<dbReference type="PIRSF" id="PIRSF002070">
    <property type="entry name" value="SSB"/>
    <property type="match status" value="1"/>
</dbReference>
<dbReference type="RefSeq" id="WP_212330598.1">
    <property type="nucleotide sequence ID" value="NZ_JAGVRH010000001.1"/>
</dbReference>
<dbReference type="InterPro" id="IPR011344">
    <property type="entry name" value="ssDNA-bd"/>
</dbReference>
<evidence type="ECO:0000256" key="2">
    <source>
        <dbReference type="HAMAP-Rule" id="MF_00984"/>
    </source>
</evidence>
<dbReference type="InterPro" id="IPR012340">
    <property type="entry name" value="NA-bd_OB-fold"/>
</dbReference>
<evidence type="ECO:0000313" key="5">
    <source>
        <dbReference type="Proteomes" id="UP000811481"/>
    </source>
</evidence>
<accession>A0ABS5K500</accession>
<proteinExistence type="inferred from homology"/>
<dbReference type="Gene3D" id="2.40.50.140">
    <property type="entry name" value="Nucleic acid-binding proteins"/>
    <property type="match status" value="1"/>
</dbReference>
<keyword evidence="1 2" id="KW-0238">DNA-binding</keyword>
<dbReference type="PROSITE" id="PS50935">
    <property type="entry name" value="SSB"/>
    <property type="match status" value="1"/>
</dbReference>
<dbReference type="NCBIfam" id="TIGR00621">
    <property type="entry name" value="ssb"/>
    <property type="match status" value="1"/>
</dbReference>
<dbReference type="Proteomes" id="UP000811481">
    <property type="component" value="Unassembled WGS sequence"/>
</dbReference>